<feature type="transmembrane region" description="Helical" evidence="1">
    <location>
        <begin position="353"/>
        <end position="371"/>
    </location>
</feature>
<dbReference type="Proteomes" id="UP000199088">
    <property type="component" value="Unassembled WGS sequence"/>
</dbReference>
<feature type="transmembrane region" description="Helical" evidence="1">
    <location>
        <begin position="377"/>
        <end position="400"/>
    </location>
</feature>
<feature type="transmembrane region" description="Helical" evidence="1">
    <location>
        <begin position="53"/>
        <end position="72"/>
    </location>
</feature>
<reference evidence="3" key="1">
    <citation type="submission" date="2016-10" db="EMBL/GenBank/DDBJ databases">
        <authorList>
            <person name="Varghese N."/>
            <person name="Submissions S."/>
        </authorList>
    </citation>
    <scope>NUCLEOTIDE SEQUENCE [LARGE SCALE GENOMIC DNA]</scope>
    <source>
        <strain evidence="3">DSM 45843</strain>
    </source>
</reference>
<organism evidence="2 3">
    <name type="scientific">Klenkia soli</name>
    <dbReference type="NCBI Taxonomy" id="1052260"/>
    <lineage>
        <taxon>Bacteria</taxon>
        <taxon>Bacillati</taxon>
        <taxon>Actinomycetota</taxon>
        <taxon>Actinomycetes</taxon>
        <taxon>Geodermatophilales</taxon>
        <taxon>Geodermatophilaceae</taxon>
        <taxon>Klenkia</taxon>
    </lineage>
</organism>
<proteinExistence type="predicted"/>
<sequence>MARLRGVLARIPRRGGNLAINQVLSGGSNILALGGASLTLSGAGFDRFALQQTFFFLALTLGRCVYEGGLAVQREVGRAVLPRSWALTVAPVLGTAVALVAAGVTLLDDPRAAVATVALMVAVGIAVCAQDALRYHLISRERWREVNLADGVWLLGVVVLLAVGTGSAELFLLGWGASALVSAGCAWIATAAPGGPDRQVTFREAWRPGRWVTLDAGLGQASLLLPLVFGQLYTATAVVGVLRLMQSSLSPVNTLYNVIALSFLGDAHRLGEQDAVRSFFGRMLRTSLVYGLITLAWCGIAFPVVWFVSGRDLLPGGTFLLLAGTLGAVTLLNAVTAPLGAGVRALNRPRSVIAPRAAGLLATVALLWVASTASDELRVAAVPAGLLVSAVVSAVAWVFVFRAARHREGVAGPAGEVSPVGAP</sequence>
<keyword evidence="3" id="KW-1185">Reference proteome</keyword>
<accession>A0A1H0MUG7</accession>
<dbReference type="EMBL" id="FNIR01000008">
    <property type="protein sequence ID" value="SDO84063.1"/>
    <property type="molecule type" value="Genomic_DNA"/>
</dbReference>
<protein>
    <recommendedName>
        <fullName evidence="4">Membrane protein involved in the export of O-antigen and teichoic acid</fullName>
    </recommendedName>
</protein>
<feature type="transmembrane region" description="Helical" evidence="1">
    <location>
        <begin position="288"/>
        <end position="308"/>
    </location>
</feature>
<feature type="transmembrane region" description="Helical" evidence="1">
    <location>
        <begin position="145"/>
        <end position="164"/>
    </location>
</feature>
<feature type="transmembrane region" description="Helical" evidence="1">
    <location>
        <begin position="112"/>
        <end position="133"/>
    </location>
</feature>
<keyword evidence="1" id="KW-0472">Membrane</keyword>
<evidence type="ECO:0008006" key="4">
    <source>
        <dbReference type="Google" id="ProtNLM"/>
    </source>
</evidence>
<name>A0A1H0MUG7_9ACTN</name>
<keyword evidence="1" id="KW-1133">Transmembrane helix</keyword>
<keyword evidence="1" id="KW-0812">Transmembrane</keyword>
<evidence type="ECO:0000256" key="1">
    <source>
        <dbReference type="SAM" id="Phobius"/>
    </source>
</evidence>
<gene>
    <name evidence="2" type="ORF">SAMN05660199_02640</name>
</gene>
<feature type="transmembrane region" description="Helical" evidence="1">
    <location>
        <begin position="320"/>
        <end position="341"/>
    </location>
</feature>
<dbReference type="AlphaFoldDB" id="A0A1H0MUG7"/>
<feature type="transmembrane region" description="Helical" evidence="1">
    <location>
        <begin position="20"/>
        <end position="41"/>
    </location>
</feature>
<dbReference type="RefSeq" id="WP_091245875.1">
    <property type="nucleotide sequence ID" value="NZ_FNIR01000008.1"/>
</dbReference>
<evidence type="ECO:0000313" key="3">
    <source>
        <dbReference type="Proteomes" id="UP000199088"/>
    </source>
</evidence>
<evidence type="ECO:0000313" key="2">
    <source>
        <dbReference type="EMBL" id="SDO84063.1"/>
    </source>
</evidence>
<feature type="transmembrane region" description="Helical" evidence="1">
    <location>
        <begin position="84"/>
        <end position="106"/>
    </location>
</feature>
<dbReference type="STRING" id="1052260.SAMN05660199_02640"/>